<name>F6D3Z4_METPW</name>
<feature type="DNA-binding region" description="H-T-H motif" evidence="2">
    <location>
        <begin position="35"/>
        <end position="54"/>
    </location>
</feature>
<dbReference type="SUPFAM" id="SSF48498">
    <property type="entry name" value="Tetracyclin repressor-like, C-terminal domain"/>
    <property type="match status" value="1"/>
</dbReference>
<dbReference type="SUPFAM" id="SSF46689">
    <property type="entry name" value="Homeodomain-like"/>
    <property type="match status" value="1"/>
</dbReference>
<dbReference type="PANTHER" id="PTHR43479">
    <property type="entry name" value="ACREF/ENVCD OPERON REPRESSOR-RELATED"/>
    <property type="match status" value="1"/>
</dbReference>
<reference evidence="4 5" key="1">
    <citation type="journal article" date="2014" name="Int. J. Syst. Evol. Microbiol.">
        <title>Methanobacterium paludis sp. nov. and a novel strain of Methanobacterium lacus isolated from northern peatlands.</title>
        <authorList>
            <person name="Cadillo-Quiroz H."/>
            <person name="Brauer S.L."/>
            <person name="Goodson N."/>
            <person name="Yavitt J.B."/>
            <person name="Zinder S.H."/>
        </authorList>
    </citation>
    <scope>NUCLEOTIDE SEQUENCE [LARGE SCALE GENOMIC DNA]</scope>
    <source>
        <strain evidence="5">DSM 25820 / JCM 18151 / SWAN1</strain>
    </source>
</reference>
<dbReference type="PROSITE" id="PS50977">
    <property type="entry name" value="HTH_TETR_2"/>
    <property type="match status" value="1"/>
</dbReference>
<dbReference type="RefSeq" id="WP_013826670.1">
    <property type="nucleotide sequence ID" value="NC_015574.1"/>
</dbReference>
<dbReference type="PANTHER" id="PTHR43479:SF11">
    <property type="entry name" value="ACREF_ENVCD OPERON REPRESSOR-RELATED"/>
    <property type="match status" value="1"/>
</dbReference>
<dbReference type="HOGENOM" id="CLU_069356_34_0_2"/>
<sequence>MTKTSSNKNGKISTKEKIFDVSVDLFSKKGFDAVSIREIAREVGIRESSIYNHYPSKETILNVIFQYFKKELTKMRPPEAVNIEKLTPDIFRERVHLTHMLFRTPTMEKIFKIIINEQFKNEKARKIVLHNLIEEPHKFTEKVLDNMNQRGIIRPLDPKIMAVEFQYPIFSLFMEYLLLKSNNLNTEDVETRLKSHVDFFLSVITPEVEK</sequence>
<gene>
    <name evidence="4" type="ordered locus">MSWAN_2163</name>
</gene>
<organism evidence="4 5">
    <name type="scientific">Methanobacterium paludis (strain DSM 25820 / JCM 18151 / SWAN1)</name>
    <dbReference type="NCBI Taxonomy" id="868131"/>
    <lineage>
        <taxon>Archaea</taxon>
        <taxon>Methanobacteriati</taxon>
        <taxon>Methanobacteriota</taxon>
        <taxon>Methanomada group</taxon>
        <taxon>Methanobacteria</taxon>
        <taxon>Methanobacteriales</taxon>
        <taxon>Methanobacteriaceae</taxon>
        <taxon>Methanobacterium</taxon>
    </lineage>
</organism>
<dbReference type="GeneID" id="10669686"/>
<proteinExistence type="predicted"/>
<dbReference type="InterPro" id="IPR001647">
    <property type="entry name" value="HTH_TetR"/>
</dbReference>
<dbReference type="EMBL" id="CP002772">
    <property type="protein sequence ID" value="AEG19171.1"/>
    <property type="molecule type" value="Genomic_DNA"/>
</dbReference>
<dbReference type="AlphaFoldDB" id="F6D3Z4"/>
<evidence type="ECO:0000256" key="1">
    <source>
        <dbReference type="ARBA" id="ARBA00023125"/>
    </source>
</evidence>
<dbReference type="eggNOG" id="arCOG02648">
    <property type="taxonomic scope" value="Archaea"/>
</dbReference>
<dbReference type="STRING" id="868131.MSWAN_2163"/>
<evidence type="ECO:0000256" key="2">
    <source>
        <dbReference type="PROSITE-ProRule" id="PRU00335"/>
    </source>
</evidence>
<keyword evidence="5" id="KW-1185">Reference proteome</keyword>
<dbReference type="Gene3D" id="1.10.357.10">
    <property type="entry name" value="Tetracycline Repressor, domain 2"/>
    <property type="match status" value="1"/>
</dbReference>
<dbReference type="GO" id="GO:0003677">
    <property type="term" value="F:DNA binding"/>
    <property type="evidence" value="ECO:0007669"/>
    <property type="project" value="UniProtKB-UniRule"/>
</dbReference>
<dbReference type="OrthoDB" id="135877at2157"/>
<feature type="domain" description="HTH tetR-type" evidence="3">
    <location>
        <begin position="12"/>
        <end position="72"/>
    </location>
</feature>
<evidence type="ECO:0000313" key="5">
    <source>
        <dbReference type="Proteomes" id="UP000009231"/>
    </source>
</evidence>
<dbReference type="InterPro" id="IPR036271">
    <property type="entry name" value="Tet_transcr_reg_TetR-rel_C_sf"/>
</dbReference>
<dbReference type="KEGG" id="mew:MSWAN_2163"/>
<dbReference type="PRINTS" id="PR00455">
    <property type="entry name" value="HTHTETR"/>
</dbReference>
<dbReference type="InterPro" id="IPR050624">
    <property type="entry name" value="HTH-type_Tx_Regulator"/>
</dbReference>
<dbReference type="InterPro" id="IPR009057">
    <property type="entry name" value="Homeodomain-like_sf"/>
</dbReference>
<evidence type="ECO:0000313" key="4">
    <source>
        <dbReference type="EMBL" id="AEG19171.1"/>
    </source>
</evidence>
<accession>F6D3Z4</accession>
<keyword evidence="1 2" id="KW-0238">DNA-binding</keyword>
<evidence type="ECO:0000259" key="3">
    <source>
        <dbReference type="PROSITE" id="PS50977"/>
    </source>
</evidence>
<dbReference type="Proteomes" id="UP000009231">
    <property type="component" value="Chromosome"/>
</dbReference>
<protein>
    <submittedName>
        <fullName evidence="4">Transcriptional regulator, TetR family</fullName>
    </submittedName>
</protein>
<dbReference type="Pfam" id="PF00440">
    <property type="entry name" value="TetR_N"/>
    <property type="match status" value="1"/>
</dbReference>